<keyword evidence="2" id="KW-1185">Reference proteome</keyword>
<evidence type="ECO:0000313" key="1">
    <source>
        <dbReference type="EMBL" id="KAJ0194629.1"/>
    </source>
</evidence>
<organism evidence="1 2">
    <name type="scientific">Lactuca sativa</name>
    <name type="common">Garden lettuce</name>
    <dbReference type="NCBI Taxonomy" id="4236"/>
    <lineage>
        <taxon>Eukaryota</taxon>
        <taxon>Viridiplantae</taxon>
        <taxon>Streptophyta</taxon>
        <taxon>Embryophyta</taxon>
        <taxon>Tracheophyta</taxon>
        <taxon>Spermatophyta</taxon>
        <taxon>Magnoliopsida</taxon>
        <taxon>eudicotyledons</taxon>
        <taxon>Gunneridae</taxon>
        <taxon>Pentapetalae</taxon>
        <taxon>asterids</taxon>
        <taxon>campanulids</taxon>
        <taxon>Asterales</taxon>
        <taxon>Asteraceae</taxon>
        <taxon>Cichorioideae</taxon>
        <taxon>Cichorieae</taxon>
        <taxon>Lactucinae</taxon>
        <taxon>Lactuca</taxon>
    </lineage>
</organism>
<evidence type="ECO:0000313" key="2">
    <source>
        <dbReference type="Proteomes" id="UP000235145"/>
    </source>
</evidence>
<dbReference type="EMBL" id="NBSK02000007">
    <property type="protein sequence ID" value="KAJ0194629.1"/>
    <property type="molecule type" value="Genomic_DNA"/>
</dbReference>
<dbReference type="PANTHER" id="PTHR33054:SF9">
    <property type="entry name" value="CCHC-TYPE DOMAIN-CONTAINING PROTEIN"/>
    <property type="match status" value="1"/>
</dbReference>
<dbReference type="AlphaFoldDB" id="A0A9R1X1D4"/>
<name>A0A9R1X1D4_LACSA</name>
<dbReference type="PANTHER" id="PTHR33054">
    <property type="entry name" value="CCHC-TYPE DOMAIN-CONTAINING PROTEIN"/>
    <property type="match status" value="1"/>
</dbReference>
<dbReference type="Proteomes" id="UP000235145">
    <property type="component" value="Unassembled WGS sequence"/>
</dbReference>
<proteinExistence type="predicted"/>
<gene>
    <name evidence="1" type="ORF">LSAT_V11C700382530</name>
</gene>
<sequence length="81" mass="9759">MNLHCRKLTDFRWYKDNYLVKVFSIPDCKESYWKERFIAGLPKLFAERFVLILGLKKNSKKIELTVKMNWEIFANNMVISP</sequence>
<protein>
    <submittedName>
        <fullName evidence="1">Uncharacterized protein</fullName>
    </submittedName>
</protein>
<accession>A0A9R1X1D4</accession>
<comment type="caution">
    <text evidence="1">The sequence shown here is derived from an EMBL/GenBank/DDBJ whole genome shotgun (WGS) entry which is preliminary data.</text>
</comment>
<reference evidence="1 2" key="1">
    <citation type="journal article" date="2017" name="Nat. Commun.">
        <title>Genome assembly with in vitro proximity ligation data and whole-genome triplication in lettuce.</title>
        <authorList>
            <person name="Reyes-Chin-Wo S."/>
            <person name="Wang Z."/>
            <person name="Yang X."/>
            <person name="Kozik A."/>
            <person name="Arikit S."/>
            <person name="Song C."/>
            <person name="Xia L."/>
            <person name="Froenicke L."/>
            <person name="Lavelle D.O."/>
            <person name="Truco M.J."/>
            <person name="Xia R."/>
            <person name="Zhu S."/>
            <person name="Xu C."/>
            <person name="Xu H."/>
            <person name="Xu X."/>
            <person name="Cox K."/>
            <person name="Korf I."/>
            <person name="Meyers B.C."/>
            <person name="Michelmore R.W."/>
        </authorList>
    </citation>
    <scope>NUCLEOTIDE SEQUENCE [LARGE SCALE GENOMIC DNA]</scope>
    <source>
        <strain evidence="2">cv. Salinas</strain>
        <tissue evidence="1">Seedlings</tissue>
    </source>
</reference>